<dbReference type="InterPro" id="IPR050710">
    <property type="entry name" value="Band7/mec-2_domain"/>
</dbReference>
<evidence type="ECO:0000256" key="7">
    <source>
        <dbReference type="SAM" id="Phobius"/>
    </source>
</evidence>
<sequence length="347" mass="39246">MASNKPPNKSLWDEKNTGPDIDELLKNLQGKFKLGKPNKNFRLIILLALALVWLSTGVFIVDPQEQGVIKRFGEVYDVVGQGPHYHLPSPIETVQIQQVTTVRRIEIGFRTIDPGPPAKYRQVKKESLMLTGDENIIDVQFTVQYRIENIVDYLYELTNPDQTVKSAAESAIREVIGDTTVTNALTLGKAQIELDTAALLQETLNSYESGILISNLKLQDVHPPEQVKEAFKDVVSARENREKLINEADGYRNNLIPKARGEAKQIINIAQGYAEETILIAEGRAQRFNSIYEEYRKAKEITRERILLETMEKILPKVNKVISDPEVGKNFLPFLSITELQKTAKTY</sequence>
<dbReference type="Gene3D" id="3.30.479.30">
    <property type="entry name" value="Band 7 domain"/>
    <property type="match status" value="1"/>
</dbReference>
<evidence type="ECO:0000256" key="6">
    <source>
        <dbReference type="SAM" id="Coils"/>
    </source>
</evidence>
<dbReference type="InterPro" id="IPR001107">
    <property type="entry name" value="Band_7"/>
</dbReference>
<dbReference type="GO" id="GO:0016020">
    <property type="term" value="C:membrane"/>
    <property type="evidence" value="ECO:0007669"/>
    <property type="project" value="UniProtKB-SubCell"/>
</dbReference>
<feature type="domain" description="Band 7" evidence="8">
    <location>
        <begin position="56"/>
        <end position="235"/>
    </location>
</feature>
<keyword evidence="4 7" id="KW-1133">Transmembrane helix</keyword>
<feature type="transmembrane region" description="Helical" evidence="7">
    <location>
        <begin position="41"/>
        <end position="61"/>
    </location>
</feature>
<dbReference type="NCBIfam" id="TIGR01933">
    <property type="entry name" value="hflK"/>
    <property type="match status" value="1"/>
</dbReference>
<evidence type="ECO:0000256" key="4">
    <source>
        <dbReference type="ARBA" id="ARBA00022989"/>
    </source>
</evidence>
<reference evidence="9" key="1">
    <citation type="submission" date="2018-05" db="EMBL/GenBank/DDBJ databases">
        <authorList>
            <person name="Lanie J.A."/>
            <person name="Ng W.-L."/>
            <person name="Kazmierczak K.M."/>
            <person name="Andrzejewski T.M."/>
            <person name="Davidsen T.M."/>
            <person name="Wayne K.J."/>
            <person name="Tettelin H."/>
            <person name="Glass J.I."/>
            <person name="Rusch D."/>
            <person name="Podicherti R."/>
            <person name="Tsui H.-C.T."/>
            <person name="Winkler M.E."/>
        </authorList>
    </citation>
    <scope>NUCLEOTIDE SEQUENCE</scope>
</reference>
<keyword evidence="3 7" id="KW-0812">Transmembrane</keyword>
<gene>
    <name evidence="9" type="ORF">METZ01_LOCUS209046</name>
</gene>
<dbReference type="SUPFAM" id="SSF117892">
    <property type="entry name" value="Band 7/SPFH domain"/>
    <property type="match status" value="1"/>
</dbReference>
<dbReference type="Pfam" id="PF01145">
    <property type="entry name" value="Band_7"/>
    <property type="match status" value="1"/>
</dbReference>
<accession>A0A382F0M8</accession>
<dbReference type="InterPro" id="IPR010201">
    <property type="entry name" value="HflK"/>
</dbReference>
<dbReference type="AlphaFoldDB" id="A0A382F0M8"/>
<organism evidence="9">
    <name type="scientific">marine metagenome</name>
    <dbReference type="NCBI Taxonomy" id="408172"/>
    <lineage>
        <taxon>unclassified sequences</taxon>
        <taxon>metagenomes</taxon>
        <taxon>ecological metagenomes</taxon>
    </lineage>
</organism>
<evidence type="ECO:0000313" key="9">
    <source>
        <dbReference type="EMBL" id="SVB56192.1"/>
    </source>
</evidence>
<evidence type="ECO:0000256" key="2">
    <source>
        <dbReference type="ARBA" id="ARBA00006971"/>
    </source>
</evidence>
<name>A0A382F0M8_9ZZZZ</name>
<dbReference type="SMART" id="SM00244">
    <property type="entry name" value="PHB"/>
    <property type="match status" value="1"/>
</dbReference>
<dbReference type="PANTHER" id="PTHR43327:SF2">
    <property type="entry name" value="MODULATOR OF FTSH PROTEASE HFLK"/>
    <property type="match status" value="1"/>
</dbReference>
<protein>
    <recommendedName>
        <fullName evidence="8">Band 7 domain-containing protein</fullName>
    </recommendedName>
</protein>
<keyword evidence="6" id="KW-0175">Coiled coil</keyword>
<comment type="subcellular location">
    <subcellularLocation>
        <location evidence="1">Membrane</location>
    </subcellularLocation>
</comment>
<dbReference type="CDD" id="cd03404">
    <property type="entry name" value="SPFH_HflK"/>
    <property type="match status" value="1"/>
</dbReference>
<comment type="similarity">
    <text evidence="2">Belongs to the band 7/mec-2 family. HflK subfamily.</text>
</comment>
<dbReference type="InterPro" id="IPR036013">
    <property type="entry name" value="Band_7/SPFH_dom_sf"/>
</dbReference>
<evidence type="ECO:0000256" key="3">
    <source>
        <dbReference type="ARBA" id="ARBA00022692"/>
    </source>
</evidence>
<dbReference type="PANTHER" id="PTHR43327">
    <property type="entry name" value="STOMATIN-LIKE PROTEIN 2, MITOCHONDRIAL"/>
    <property type="match status" value="1"/>
</dbReference>
<proteinExistence type="inferred from homology"/>
<evidence type="ECO:0000256" key="1">
    <source>
        <dbReference type="ARBA" id="ARBA00004370"/>
    </source>
</evidence>
<dbReference type="EMBL" id="UINC01047212">
    <property type="protein sequence ID" value="SVB56192.1"/>
    <property type="molecule type" value="Genomic_DNA"/>
</dbReference>
<evidence type="ECO:0000259" key="8">
    <source>
        <dbReference type="SMART" id="SM00244"/>
    </source>
</evidence>
<evidence type="ECO:0000256" key="5">
    <source>
        <dbReference type="ARBA" id="ARBA00023136"/>
    </source>
</evidence>
<keyword evidence="5 7" id="KW-0472">Membrane</keyword>
<feature type="coiled-coil region" evidence="6">
    <location>
        <begin position="227"/>
        <end position="254"/>
    </location>
</feature>